<evidence type="ECO:0000259" key="4">
    <source>
        <dbReference type="PROSITE" id="PS01124"/>
    </source>
</evidence>
<dbReference type="Pfam" id="PF07883">
    <property type="entry name" value="Cupin_2"/>
    <property type="match status" value="1"/>
</dbReference>
<keyword evidence="2" id="KW-0238">DNA-binding</keyword>
<evidence type="ECO:0000313" key="5">
    <source>
        <dbReference type="EMBL" id="QEC71747.1"/>
    </source>
</evidence>
<dbReference type="KEGG" id="agi:FSB73_08810"/>
<keyword evidence="3" id="KW-0804">Transcription</keyword>
<dbReference type="Pfam" id="PF12833">
    <property type="entry name" value="HTH_18"/>
    <property type="match status" value="1"/>
</dbReference>
<keyword evidence="6" id="KW-1185">Reference proteome</keyword>
<evidence type="ECO:0000256" key="1">
    <source>
        <dbReference type="ARBA" id="ARBA00023015"/>
    </source>
</evidence>
<name>A0A5B8VJK5_9BACT</name>
<proteinExistence type="predicted"/>
<dbReference type="AlphaFoldDB" id="A0A5B8VJK5"/>
<dbReference type="InterPro" id="IPR013096">
    <property type="entry name" value="Cupin_2"/>
</dbReference>
<dbReference type="InterPro" id="IPR020449">
    <property type="entry name" value="Tscrpt_reg_AraC-type_HTH"/>
</dbReference>
<keyword evidence="1" id="KW-0805">Transcription regulation</keyword>
<sequence length="304" mass="34984">MESTFKPRIEIIKPQFGYSFFYQSFDQDHPNPTAATWHYHPEFELVYVNEGAGKRQVGTHLSHYRNGDLILIGSNLPHCGFTRSLQGSQRETLIQWRLDAFGEGFFQIPELKPVLRLFEQAKSGMVFHGEDKRTIGAVLESMQGLQGPERLLTFFKALTMMAGAGQFTILNAGSILLEAKMEDQEKINRIFNYVKENFNEEIPLADIAAQVYLTPSSFCKYFKKITNKTFVQYLIEYRLIHAAKLLHETKLAISDICFECGFNNYSHFNKKFKEMMGRTPLQYRNELRSPSSVDPVQPEDLLAI</sequence>
<dbReference type="SUPFAM" id="SSF46689">
    <property type="entry name" value="Homeodomain-like"/>
    <property type="match status" value="2"/>
</dbReference>
<dbReference type="PRINTS" id="PR00032">
    <property type="entry name" value="HTHARAC"/>
</dbReference>
<feature type="domain" description="HTH araC/xylS-type" evidence="4">
    <location>
        <begin position="188"/>
        <end position="286"/>
    </location>
</feature>
<protein>
    <submittedName>
        <fullName evidence="5">AraC family transcriptional regulator</fullName>
    </submittedName>
</protein>
<dbReference type="Proteomes" id="UP000321291">
    <property type="component" value="Chromosome"/>
</dbReference>
<dbReference type="InterPro" id="IPR018062">
    <property type="entry name" value="HTH_AraC-typ_CS"/>
</dbReference>
<dbReference type="InterPro" id="IPR009057">
    <property type="entry name" value="Homeodomain-like_sf"/>
</dbReference>
<gene>
    <name evidence="5" type="ORF">FSB73_08810</name>
</gene>
<dbReference type="EMBL" id="CP042434">
    <property type="protein sequence ID" value="QEC71747.1"/>
    <property type="molecule type" value="Genomic_DNA"/>
</dbReference>
<reference evidence="5 6" key="1">
    <citation type="journal article" date="2017" name="Int. J. Syst. Evol. Microbiol.">
        <title>Arachidicoccus ginsenosidivorans sp. nov., with ginsenoside-converting activity isolated from ginseng cultivating soil.</title>
        <authorList>
            <person name="Siddiqi M.Z."/>
            <person name="Aslam Z."/>
            <person name="Im W.T."/>
        </authorList>
    </citation>
    <scope>NUCLEOTIDE SEQUENCE [LARGE SCALE GENOMIC DNA]</scope>
    <source>
        <strain evidence="5 6">Gsoil 809</strain>
    </source>
</reference>
<dbReference type="GO" id="GO:0003700">
    <property type="term" value="F:DNA-binding transcription factor activity"/>
    <property type="evidence" value="ECO:0007669"/>
    <property type="project" value="InterPro"/>
</dbReference>
<dbReference type="PROSITE" id="PS00041">
    <property type="entry name" value="HTH_ARAC_FAMILY_1"/>
    <property type="match status" value="1"/>
</dbReference>
<dbReference type="InterPro" id="IPR018060">
    <property type="entry name" value="HTH_AraC"/>
</dbReference>
<dbReference type="InterPro" id="IPR014710">
    <property type="entry name" value="RmlC-like_jellyroll"/>
</dbReference>
<dbReference type="Gene3D" id="1.10.10.60">
    <property type="entry name" value="Homeodomain-like"/>
    <property type="match status" value="2"/>
</dbReference>
<dbReference type="OrthoDB" id="745435at2"/>
<dbReference type="PROSITE" id="PS01124">
    <property type="entry name" value="HTH_ARAC_FAMILY_2"/>
    <property type="match status" value="1"/>
</dbReference>
<accession>A0A5B8VJK5</accession>
<dbReference type="SMART" id="SM00342">
    <property type="entry name" value="HTH_ARAC"/>
    <property type="match status" value="1"/>
</dbReference>
<evidence type="ECO:0000256" key="3">
    <source>
        <dbReference type="ARBA" id="ARBA00023163"/>
    </source>
</evidence>
<dbReference type="PANTHER" id="PTHR43280">
    <property type="entry name" value="ARAC-FAMILY TRANSCRIPTIONAL REGULATOR"/>
    <property type="match status" value="1"/>
</dbReference>
<evidence type="ECO:0000313" key="6">
    <source>
        <dbReference type="Proteomes" id="UP000321291"/>
    </source>
</evidence>
<dbReference type="InterPro" id="IPR011051">
    <property type="entry name" value="RmlC_Cupin_sf"/>
</dbReference>
<evidence type="ECO:0000256" key="2">
    <source>
        <dbReference type="ARBA" id="ARBA00023125"/>
    </source>
</evidence>
<dbReference type="GO" id="GO:0043565">
    <property type="term" value="F:sequence-specific DNA binding"/>
    <property type="evidence" value="ECO:0007669"/>
    <property type="project" value="InterPro"/>
</dbReference>
<dbReference type="SUPFAM" id="SSF51182">
    <property type="entry name" value="RmlC-like cupins"/>
    <property type="match status" value="1"/>
</dbReference>
<organism evidence="5 6">
    <name type="scientific">Arachidicoccus ginsenosidivorans</name>
    <dbReference type="NCBI Taxonomy" id="496057"/>
    <lineage>
        <taxon>Bacteria</taxon>
        <taxon>Pseudomonadati</taxon>
        <taxon>Bacteroidota</taxon>
        <taxon>Chitinophagia</taxon>
        <taxon>Chitinophagales</taxon>
        <taxon>Chitinophagaceae</taxon>
        <taxon>Arachidicoccus</taxon>
    </lineage>
</organism>
<dbReference type="Gene3D" id="2.60.120.10">
    <property type="entry name" value="Jelly Rolls"/>
    <property type="match status" value="1"/>
</dbReference>
<dbReference type="PANTHER" id="PTHR43280:SF2">
    <property type="entry name" value="HTH-TYPE TRANSCRIPTIONAL REGULATOR EXSA"/>
    <property type="match status" value="1"/>
</dbReference>
<dbReference type="RefSeq" id="WP_146781124.1">
    <property type="nucleotide sequence ID" value="NZ_CP042434.1"/>
</dbReference>